<evidence type="ECO:0000256" key="9">
    <source>
        <dbReference type="ARBA" id="ARBA00023242"/>
    </source>
</evidence>
<accession>A0A8K1CD71</accession>
<dbReference type="InterPro" id="IPR014009">
    <property type="entry name" value="PIK_FAT"/>
</dbReference>
<organism evidence="16 17">
    <name type="scientific">Pythium oligandrum</name>
    <name type="common">Mycoparasitic fungus</name>
    <dbReference type="NCBI Taxonomy" id="41045"/>
    <lineage>
        <taxon>Eukaryota</taxon>
        <taxon>Sar</taxon>
        <taxon>Stramenopiles</taxon>
        <taxon>Oomycota</taxon>
        <taxon>Peronosporomycetes</taxon>
        <taxon>Pythiales</taxon>
        <taxon>Pythiaceae</taxon>
        <taxon>Pythium</taxon>
    </lineage>
</organism>
<name>A0A8K1CD71_PYTOL</name>
<dbReference type="SUPFAM" id="SSF48371">
    <property type="entry name" value="ARM repeat"/>
    <property type="match status" value="1"/>
</dbReference>
<gene>
    <name evidence="16" type="ORF">Poli38472_000189</name>
</gene>
<dbReference type="EC" id="2.7.11.1" evidence="2"/>
<dbReference type="SMART" id="SM01343">
    <property type="entry name" value="FATC"/>
    <property type="match status" value="1"/>
</dbReference>
<dbReference type="GO" id="GO:0005524">
    <property type="term" value="F:ATP binding"/>
    <property type="evidence" value="ECO:0007669"/>
    <property type="project" value="UniProtKB-KW"/>
</dbReference>
<dbReference type="CDD" id="cd05171">
    <property type="entry name" value="PIKKc_ATM"/>
    <property type="match status" value="1"/>
</dbReference>
<dbReference type="PANTHER" id="PTHR37079:SF4">
    <property type="entry name" value="SERINE_THREONINE-PROTEIN KINASE ATM"/>
    <property type="match status" value="1"/>
</dbReference>
<dbReference type="Proteomes" id="UP000794436">
    <property type="component" value="Unassembled WGS sequence"/>
</dbReference>
<dbReference type="Gene3D" id="1.10.1070.11">
    <property type="entry name" value="Phosphatidylinositol 3-/4-kinase, catalytic domain"/>
    <property type="match status" value="1"/>
</dbReference>
<keyword evidence="11" id="KW-0175">Coiled coil</keyword>
<comment type="subcellular location">
    <subcellularLocation>
        <location evidence="1">Nucleus</location>
    </subcellularLocation>
</comment>
<keyword evidence="3" id="KW-0723">Serine/threonine-protein kinase</keyword>
<proteinExistence type="predicted"/>
<evidence type="ECO:0000256" key="7">
    <source>
        <dbReference type="ARBA" id="ARBA00022777"/>
    </source>
</evidence>
<evidence type="ECO:0000256" key="4">
    <source>
        <dbReference type="ARBA" id="ARBA00022679"/>
    </source>
</evidence>
<evidence type="ECO:0000313" key="16">
    <source>
        <dbReference type="EMBL" id="TMW60147.1"/>
    </source>
</evidence>
<evidence type="ECO:0000256" key="12">
    <source>
        <dbReference type="SAM" id="MobiDB-lite"/>
    </source>
</evidence>
<dbReference type="GO" id="GO:0004674">
    <property type="term" value="F:protein serine/threonine kinase activity"/>
    <property type="evidence" value="ECO:0007669"/>
    <property type="project" value="UniProtKB-KW"/>
</dbReference>
<dbReference type="PROSITE" id="PS51189">
    <property type="entry name" value="FAT"/>
    <property type="match status" value="1"/>
</dbReference>
<evidence type="ECO:0000259" key="15">
    <source>
        <dbReference type="PROSITE" id="PS51190"/>
    </source>
</evidence>
<dbReference type="Pfam" id="PF00454">
    <property type="entry name" value="PI3_PI4_kinase"/>
    <property type="match status" value="1"/>
</dbReference>
<feature type="coiled-coil region" evidence="11">
    <location>
        <begin position="1003"/>
        <end position="1030"/>
    </location>
</feature>
<dbReference type="InterPro" id="IPR000403">
    <property type="entry name" value="PI3/4_kinase_cat_dom"/>
</dbReference>
<keyword evidence="5" id="KW-0547">Nucleotide-binding</keyword>
<evidence type="ECO:0000256" key="6">
    <source>
        <dbReference type="ARBA" id="ARBA00022763"/>
    </source>
</evidence>
<dbReference type="OrthoDB" id="381190at2759"/>
<feature type="domain" description="PI3K/PI4K catalytic" evidence="13">
    <location>
        <begin position="2200"/>
        <end position="2512"/>
    </location>
</feature>
<dbReference type="Pfam" id="PF02260">
    <property type="entry name" value="FATC"/>
    <property type="match status" value="1"/>
</dbReference>
<dbReference type="InterPro" id="IPR038980">
    <property type="entry name" value="ATM_plant"/>
</dbReference>
<evidence type="ECO:0000256" key="2">
    <source>
        <dbReference type="ARBA" id="ARBA00012513"/>
    </source>
</evidence>
<keyword evidence="7" id="KW-0418">Kinase</keyword>
<evidence type="ECO:0000259" key="13">
    <source>
        <dbReference type="PROSITE" id="PS50290"/>
    </source>
</evidence>
<evidence type="ECO:0000256" key="10">
    <source>
        <dbReference type="ARBA" id="ARBA00047899"/>
    </source>
</evidence>
<evidence type="ECO:0000313" key="17">
    <source>
        <dbReference type="Proteomes" id="UP000794436"/>
    </source>
</evidence>
<dbReference type="InterPro" id="IPR044107">
    <property type="entry name" value="PIKKc_ATM"/>
</dbReference>
<feature type="region of interest" description="Disordered" evidence="12">
    <location>
        <begin position="2485"/>
        <end position="2519"/>
    </location>
</feature>
<keyword evidence="8" id="KW-0067">ATP-binding</keyword>
<dbReference type="InterPro" id="IPR003152">
    <property type="entry name" value="FATC_dom"/>
</dbReference>
<dbReference type="PROSITE" id="PS51190">
    <property type="entry name" value="FATC"/>
    <property type="match status" value="1"/>
</dbReference>
<comment type="catalytic activity">
    <reaction evidence="10">
        <text>L-threonyl-[protein] + ATP = O-phospho-L-threonyl-[protein] + ADP + H(+)</text>
        <dbReference type="Rhea" id="RHEA:46608"/>
        <dbReference type="Rhea" id="RHEA-COMP:11060"/>
        <dbReference type="Rhea" id="RHEA-COMP:11605"/>
        <dbReference type="ChEBI" id="CHEBI:15378"/>
        <dbReference type="ChEBI" id="CHEBI:30013"/>
        <dbReference type="ChEBI" id="CHEBI:30616"/>
        <dbReference type="ChEBI" id="CHEBI:61977"/>
        <dbReference type="ChEBI" id="CHEBI:456216"/>
        <dbReference type="EC" id="2.7.11.1"/>
    </reaction>
</comment>
<dbReference type="SMART" id="SM00146">
    <property type="entry name" value="PI3Kc"/>
    <property type="match status" value="1"/>
</dbReference>
<dbReference type="EMBL" id="SPLM01000108">
    <property type="protein sequence ID" value="TMW60147.1"/>
    <property type="molecule type" value="Genomic_DNA"/>
</dbReference>
<dbReference type="GO" id="GO:0005634">
    <property type="term" value="C:nucleus"/>
    <property type="evidence" value="ECO:0007669"/>
    <property type="project" value="UniProtKB-SubCell"/>
</dbReference>
<dbReference type="InterPro" id="IPR018936">
    <property type="entry name" value="PI3/4_kinase_CS"/>
</dbReference>
<keyword evidence="9" id="KW-0539">Nucleus</keyword>
<reference evidence="16" key="1">
    <citation type="submission" date="2019-03" db="EMBL/GenBank/DDBJ databases">
        <title>Long read genome sequence of the mycoparasitic Pythium oligandrum ATCC 38472 isolated from sugarbeet rhizosphere.</title>
        <authorList>
            <person name="Gaulin E."/>
        </authorList>
    </citation>
    <scope>NUCLEOTIDE SEQUENCE</scope>
    <source>
        <strain evidence="16">ATCC 38472_TT</strain>
    </source>
</reference>
<dbReference type="InterPro" id="IPR011009">
    <property type="entry name" value="Kinase-like_dom_sf"/>
</dbReference>
<dbReference type="SUPFAM" id="SSF56112">
    <property type="entry name" value="Protein kinase-like (PK-like)"/>
    <property type="match status" value="1"/>
</dbReference>
<evidence type="ECO:0000256" key="8">
    <source>
        <dbReference type="ARBA" id="ARBA00022840"/>
    </source>
</evidence>
<feature type="domain" description="FAT" evidence="14">
    <location>
        <begin position="1414"/>
        <end position="2073"/>
    </location>
</feature>
<feature type="compositionally biased region" description="Basic and acidic residues" evidence="12">
    <location>
        <begin position="2485"/>
        <end position="2500"/>
    </location>
</feature>
<dbReference type="InterPro" id="IPR036940">
    <property type="entry name" value="PI3/4_kinase_cat_sf"/>
</dbReference>
<sequence length="2572" mass="288347">MAVDDVWLAFKRACKALVEAKNQKERGPAIEGVQAFLSDDLHRAYVHKWRGWGLLFSNLLHIVKVDVQGYLGIVSAVQGSTPTKKRKVKAAGNSGKNATSTFLRYWHYLRNEFAAAHAVDGPMLHLDANGRECVKQLMQFCLAVINRDTERELDPYLSTSIETEAWQTIELIVQFRVYCAVLTKDEMRDVLELTLAAIDRDSAPLSAAQLVTRASVCHLAIKNCPYDIHDWLPRLSSFFGEWFTDLDPEEDSSLAVIAPKLVEVLTELCKLYFPTIGRVFLPKHGLQVLRAQQRSVQVPKTRNDQRVLSLWSLRVVLMLKKESGLKVVSNHVLELDFPPDFLLAVASTLCGIPGTDSLQILVKLIEEAATEISRGNRKRVGNSASGLLFASDVVFVLHHCATMHEGRKRSQREEVPELLLRCARASVDRVTSDPYKASLRIARRIEVQALEAFFRLDPDLFGDFIEVIMLALDDVDTTVRITSTQSMPSIFYMFPDGRAQAFRDLFQIMLPVHERKQHLEPASGDDKSQANDHSEWMEYCMPVLSALYVCACSDPLVVPEVLAHFTSLANGTFSTLFTRPTILHPWLSEIARWYGYPSVSRLLDDHFCFLWSKYIATQAGGLSDSEEERKHLIASGPLRATTLLDGFPGSILLQEGQHAVASLFRRNMDVILPLAVLYDAVAGGSSGQFPLVDDLMPVFFSSNDPNVPGISLATEEQLITDLFALAFVLQSTANTTYHDAANCILMVAEDKASTHALSISHLGHVVLKMARFSIWDIVCDQESNDPDIWQRAMKSMKDKYSGYDWSQMNLAELLSGYHEIILRCSSSGPISARAVDCFCLFVDEIHNAVRDSFVLQRLMLHVSFQAIRVTTSRLSTKSSTRKLTRLVRKTCEAFMRSEDKFGKYVNSVVQEIAQFLVAAEDVSASAVRSSSSASRTFWLEADDRADLEWVIFAICNNLAGGLGKHIADIDMVETRGSSCLEKLNSLITTGRRKEDSRDATDSAALLSSKYRQARQEINQFAQRSDRIDEKFYRSSMVLTRSTTHSQPNAVNPTTESTQFLLLQESIRNLHGKLILSNDDPSTQEAIGKLIRYLFDMSTRSIHDVSSNQSVFSDSVADLLGEVGAWDPQVVELSLGHNVEELSRLYGRRFRRGALFETKVTFRAQMYESLLFYLASLLFDSGVSNSDVIYEAVRTLKNVLSLEKGINSLSKCKDTELKQFIEPFVNESPSNWSLSPLAISQAPTGSITSKSQLRRVLSLSEATSYDQWICTATSALTSYCDDEVLRSCSKLVTHRADLAAFLFPFAIQCIFRSEKADRELTTIVTKSVREILSGMQAGQEESNSQQVTVDEPAVQLLIHTLNFVRETEKSFFVESNGRTAVATPVKKSSESGQKTSSAPLNRVAYSCIIDVDLLEVAAAAIRVKMPYSAMQYVEMWLESQLGGVISSLALLSSSLTTPNHVLKAEEKVRSLLVEAYSFDNDVDGLYGVNDGRRVVSQLVTHNQERSYNKTLPLYDVSLQFQHSDLNHQQLVEGMFNALNRLGYHHMLGGYLQAMGAQQSQTPQLDEYQYELAWKGLQWGQVGNQLHTSSSVASFKVNHATKVYKHNRAMYQSLKALAYGDYQHVLKTTAVSKASILASVRLSLLGNECTTDSLTALLQLQSVHQVEAAARLIDQHTKMISSGMINAASDGNHMLASLSALFESWSEKRKQVSNQFDMAETLISLEEVLAEVTNVPDRHRILAKLYLSSSTLSRKADRIAVAYKAQMKLQKLSDQRLLTLHDEIEWKLEKAKLLWQQHETRSAIWTAKQVSNEIAKYCEEAARSGDVQLRMLHVAALTVTGRWMASQRSENSQVILGDYLQKATEIVDSMKSEEVAGSLQHATKAHFALAHYMAEMYNQVHSRVTSREWIAGKRVAEARQNELMMLVQMDEQQQMASRAHIHALNKEVGYDAEERARVEASVDEFLSGALRSYGKGLALSPRSELAVVFRVLSLWFANQLKPVVNGVLQEIIDIVPSYKFVPLSYQLMSRIGSTSTTSSTNASNLFELVLSRMVLKLCEEHPHHALVQLIALKNSGDVEGKGALEFRTNVGDAKSESARKYLDKLRKGQQRELLESLDVLSNAYVQLALFDTRDFHKQTKKIPLSKAPIIALSGHSVSFDQCLRDRSRRGANRTVMPPVLTASIAPRSDMDYSSVVRVSSFDTNFSITDSGIHRPKIIYCYGSDGQRFKQLVKGKDDTRQDLVIEQVFETVNHFLKEDDETLKRKLRLCTYKVVPLSPIAGVLEWVDKTMPWGAYLVGRSGKRLSAHERYHPHEWKHADCRMYLKNAPNKFDAYQQIEAHFTPVFHHFFLEKYPDPAMWYQRRLAYVQSAAVTSIVGYILGIGDRHSQNILIHEETAELVHIDFGVVFDQGMALFTPETVPFRLTRDLVDGMGVSGVDGVFTRCCEATLQLLRKKSASVVTILEVVMHDPLYRWTLSPLKALRIQKDGHDGAESRKHSRTDDLSDESTSTESNMTTGGNDAAMRALIRVKQKLEGYEDPNGNALSIEGQVKQLISVAQDQHNLCALFPGWAPWL</sequence>
<dbReference type="InterPro" id="IPR016024">
    <property type="entry name" value="ARM-type_fold"/>
</dbReference>
<dbReference type="PANTHER" id="PTHR37079">
    <property type="entry name" value="SERINE/THREONINE-PROTEIN KINASE ATM"/>
    <property type="match status" value="1"/>
</dbReference>
<protein>
    <recommendedName>
        <fullName evidence="2">non-specific serine/threonine protein kinase</fullName>
        <ecNumber evidence="2">2.7.11.1</ecNumber>
    </recommendedName>
</protein>
<dbReference type="GO" id="GO:0006281">
    <property type="term" value="P:DNA repair"/>
    <property type="evidence" value="ECO:0007669"/>
    <property type="project" value="InterPro"/>
</dbReference>
<keyword evidence="17" id="KW-1185">Reference proteome</keyword>
<evidence type="ECO:0000256" key="5">
    <source>
        <dbReference type="ARBA" id="ARBA00022741"/>
    </source>
</evidence>
<comment type="caution">
    <text evidence="16">The sequence shown here is derived from an EMBL/GenBank/DDBJ whole genome shotgun (WGS) entry which is preliminary data.</text>
</comment>
<evidence type="ECO:0000259" key="14">
    <source>
        <dbReference type="PROSITE" id="PS51189"/>
    </source>
</evidence>
<keyword evidence="4" id="KW-0808">Transferase</keyword>
<dbReference type="PROSITE" id="PS50290">
    <property type="entry name" value="PI3_4_KINASE_3"/>
    <property type="match status" value="1"/>
</dbReference>
<keyword evidence="6" id="KW-0227">DNA damage</keyword>
<evidence type="ECO:0000256" key="1">
    <source>
        <dbReference type="ARBA" id="ARBA00004123"/>
    </source>
</evidence>
<evidence type="ECO:0000256" key="3">
    <source>
        <dbReference type="ARBA" id="ARBA00022527"/>
    </source>
</evidence>
<dbReference type="PROSITE" id="PS00916">
    <property type="entry name" value="PI3_4_KINASE_2"/>
    <property type="match status" value="1"/>
</dbReference>
<evidence type="ECO:0000256" key="11">
    <source>
        <dbReference type="SAM" id="Coils"/>
    </source>
</evidence>
<feature type="domain" description="FATC" evidence="15">
    <location>
        <begin position="2540"/>
        <end position="2572"/>
    </location>
</feature>
<dbReference type="Gene3D" id="3.30.1010.10">
    <property type="entry name" value="Phosphatidylinositol 3-kinase Catalytic Subunit, Chain A, domain 4"/>
    <property type="match status" value="1"/>
</dbReference>